<name>A0A2A8D3E7_9BACT</name>
<dbReference type="Proteomes" id="UP000220102">
    <property type="component" value="Unassembled WGS sequence"/>
</dbReference>
<dbReference type="CDD" id="cd00371">
    <property type="entry name" value="HMA"/>
    <property type="match status" value="1"/>
</dbReference>
<accession>A0A2A8D3E7</accession>
<dbReference type="GO" id="GO:0046872">
    <property type="term" value="F:metal ion binding"/>
    <property type="evidence" value="ECO:0007669"/>
    <property type="project" value="InterPro"/>
</dbReference>
<dbReference type="OrthoDB" id="9813965at2"/>
<keyword evidence="3" id="KW-1185">Reference proteome</keyword>
<dbReference type="EMBL" id="PDEQ01000001">
    <property type="protein sequence ID" value="PEN15400.1"/>
    <property type="molecule type" value="Genomic_DNA"/>
</dbReference>
<dbReference type="InterPro" id="IPR036163">
    <property type="entry name" value="HMA_dom_sf"/>
</dbReference>
<dbReference type="Pfam" id="PF00403">
    <property type="entry name" value="HMA"/>
    <property type="match status" value="1"/>
</dbReference>
<dbReference type="PROSITE" id="PS50846">
    <property type="entry name" value="HMA_2"/>
    <property type="match status" value="1"/>
</dbReference>
<evidence type="ECO:0000313" key="3">
    <source>
        <dbReference type="Proteomes" id="UP000220102"/>
    </source>
</evidence>
<gene>
    <name evidence="2" type="ORF">CRI94_02355</name>
</gene>
<dbReference type="AlphaFoldDB" id="A0A2A8D3E7"/>
<proteinExistence type="predicted"/>
<organism evidence="2 3">
    <name type="scientific">Longibacter salinarum</name>
    <dbReference type="NCBI Taxonomy" id="1850348"/>
    <lineage>
        <taxon>Bacteria</taxon>
        <taxon>Pseudomonadati</taxon>
        <taxon>Rhodothermota</taxon>
        <taxon>Rhodothermia</taxon>
        <taxon>Rhodothermales</taxon>
        <taxon>Salisaetaceae</taxon>
        <taxon>Longibacter</taxon>
    </lineage>
</organism>
<reference evidence="2 3" key="1">
    <citation type="submission" date="2017-10" db="EMBL/GenBank/DDBJ databases">
        <title>Draft genome of Longibacter Salinarum.</title>
        <authorList>
            <person name="Goh K.M."/>
            <person name="Shamsir M.S."/>
            <person name="Lim S.W."/>
        </authorList>
    </citation>
    <scope>NUCLEOTIDE SEQUENCE [LARGE SCALE GENOMIC DNA]</scope>
    <source>
        <strain evidence="2 3">KCTC 52045</strain>
    </source>
</reference>
<protein>
    <recommendedName>
        <fullName evidence="1">HMA domain-containing protein</fullName>
    </recommendedName>
</protein>
<evidence type="ECO:0000313" key="2">
    <source>
        <dbReference type="EMBL" id="PEN15400.1"/>
    </source>
</evidence>
<dbReference type="SUPFAM" id="SSF55008">
    <property type="entry name" value="HMA, heavy metal-associated domain"/>
    <property type="match status" value="1"/>
</dbReference>
<evidence type="ECO:0000259" key="1">
    <source>
        <dbReference type="PROSITE" id="PS50846"/>
    </source>
</evidence>
<feature type="domain" description="HMA" evidence="1">
    <location>
        <begin position="5"/>
        <end position="69"/>
    </location>
</feature>
<sequence>MTDKREITLSIDGMNCQHCVGAVREALSSVDSTDVVKADIGTATVRFDESIASRERLITAVEEAGYTVSA</sequence>
<dbReference type="InterPro" id="IPR006121">
    <property type="entry name" value="HMA_dom"/>
</dbReference>
<comment type="caution">
    <text evidence="2">The sequence shown here is derived from an EMBL/GenBank/DDBJ whole genome shotgun (WGS) entry which is preliminary data.</text>
</comment>
<dbReference type="Gene3D" id="3.30.70.100">
    <property type="match status" value="1"/>
</dbReference>